<protein>
    <submittedName>
        <fullName evidence="2">Uncharacterized protein</fullName>
    </submittedName>
</protein>
<sequence>NVDVDLSCLLRKGLTLTNDNNLVTSDMIDITKCSLKIAVRRMYYHYIDSNSRMQINLSYSDRTYIQDFVKKYLEEDSKVDLHLPCKGLWNFNRIKFFVDTEFELARITRYKCVPTELIQIITSFIQDFGLEVVPIIECAYIQILSLMNDSFYQTNKTALAYNSIYLLIFIFSAFFFVNPCFEIIYFWKKNVLDEFAFVFLLYFELNSFVAFNFRSTRYQQKKYCRILTSVSNNTLNLPTIILLSDFLVISCLCFGLNKKGLNMKDKKIKKMELNSFQNPFIQYNFFSK</sequence>
<keyword evidence="3" id="KW-1185">Reference proteome</keyword>
<gene>
    <name evidence="2" type="ORF">RFI_00180</name>
</gene>
<evidence type="ECO:0000313" key="3">
    <source>
        <dbReference type="Proteomes" id="UP000023152"/>
    </source>
</evidence>
<accession>X6PEI1</accession>
<comment type="caution">
    <text evidence="2">The sequence shown here is derived from an EMBL/GenBank/DDBJ whole genome shotgun (WGS) entry which is preliminary data.</text>
</comment>
<evidence type="ECO:0000313" key="2">
    <source>
        <dbReference type="EMBL" id="ETO36880.1"/>
    </source>
</evidence>
<feature type="transmembrane region" description="Helical" evidence="1">
    <location>
        <begin position="164"/>
        <end position="187"/>
    </location>
</feature>
<reference evidence="2 3" key="1">
    <citation type="journal article" date="2013" name="Curr. Biol.">
        <title>The Genome of the Foraminiferan Reticulomyxa filosa.</title>
        <authorList>
            <person name="Glockner G."/>
            <person name="Hulsmann N."/>
            <person name="Schleicher M."/>
            <person name="Noegel A.A."/>
            <person name="Eichinger L."/>
            <person name="Gallinger C."/>
            <person name="Pawlowski J."/>
            <person name="Sierra R."/>
            <person name="Euteneuer U."/>
            <person name="Pillet L."/>
            <person name="Moustafa A."/>
            <person name="Platzer M."/>
            <person name="Groth M."/>
            <person name="Szafranski K."/>
            <person name="Schliwa M."/>
        </authorList>
    </citation>
    <scope>NUCLEOTIDE SEQUENCE [LARGE SCALE GENOMIC DNA]</scope>
</reference>
<dbReference type="AlphaFoldDB" id="X6PEI1"/>
<feature type="transmembrane region" description="Helical" evidence="1">
    <location>
        <begin position="194"/>
        <end position="213"/>
    </location>
</feature>
<name>X6PEI1_RETFI</name>
<dbReference type="EMBL" id="ASPP01000188">
    <property type="protein sequence ID" value="ETO36880.1"/>
    <property type="molecule type" value="Genomic_DNA"/>
</dbReference>
<organism evidence="2 3">
    <name type="scientific">Reticulomyxa filosa</name>
    <dbReference type="NCBI Taxonomy" id="46433"/>
    <lineage>
        <taxon>Eukaryota</taxon>
        <taxon>Sar</taxon>
        <taxon>Rhizaria</taxon>
        <taxon>Retaria</taxon>
        <taxon>Foraminifera</taxon>
        <taxon>Monothalamids</taxon>
        <taxon>Reticulomyxidae</taxon>
        <taxon>Reticulomyxa</taxon>
    </lineage>
</organism>
<keyword evidence="1" id="KW-1133">Transmembrane helix</keyword>
<proteinExistence type="predicted"/>
<evidence type="ECO:0000256" key="1">
    <source>
        <dbReference type="SAM" id="Phobius"/>
    </source>
</evidence>
<dbReference type="Proteomes" id="UP000023152">
    <property type="component" value="Unassembled WGS sequence"/>
</dbReference>
<feature type="transmembrane region" description="Helical" evidence="1">
    <location>
        <begin position="237"/>
        <end position="257"/>
    </location>
</feature>
<keyword evidence="1" id="KW-0812">Transmembrane</keyword>
<feature type="non-terminal residue" evidence="2">
    <location>
        <position position="1"/>
    </location>
</feature>
<keyword evidence="1" id="KW-0472">Membrane</keyword>